<reference evidence="10 11" key="1">
    <citation type="journal article" date="2011" name="Proc. Natl. Acad. Sci. U.S.A.">
        <title>Evolutionary erosion of yeast sex chromosomes by mating-type switching accidents.</title>
        <authorList>
            <person name="Gordon J.L."/>
            <person name="Armisen D."/>
            <person name="Proux-Wera E."/>
            <person name="Oheigeartaigh S.S."/>
            <person name="Byrne K.P."/>
            <person name="Wolfe K.H."/>
        </authorList>
    </citation>
    <scope>NUCLEOTIDE SEQUENCE [LARGE SCALE GENOMIC DNA]</scope>
    <source>
        <strain evidence="11">ATCC 10662 / CBS 1146 / NBRC 0425 / NCYC 2629 / NRRL Y-866</strain>
    </source>
</reference>
<dbReference type="InterPro" id="IPR007219">
    <property type="entry name" value="XnlR_reg_dom"/>
</dbReference>
<feature type="region of interest" description="Disordered" evidence="8">
    <location>
        <begin position="140"/>
        <end position="171"/>
    </location>
</feature>
<keyword evidence="3" id="KW-0862">Zinc</keyword>
<dbReference type="SMART" id="SM00066">
    <property type="entry name" value="GAL4"/>
    <property type="match status" value="1"/>
</dbReference>
<dbReference type="PROSITE" id="PS00463">
    <property type="entry name" value="ZN2_CY6_FUNGAL_1"/>
    <property type="match status" value="1"/>
</dbReference>
<feature type="domain" description="Zn(2)-C6 fungal-type" evidence="9">
    <location>
        <begin position="40"/>
        <end position="70"/>
    </location>
</feature>
<dbReference type="GO" id="GO:0043565">
    <property type="term" value="F:sequence-specific DNA binding"/>
    <property type="evidence" value="ECO:0007669"/>
    <property type="project" value="TreeGrafter"/>
</dbReference>
<dbReference type="Pfam" id="PF00172">
    <property type="entry name" value="Zn_clus"/>
    <property type="match status" value="1"/>
</dbReference>
<dbReference type="InterPro" id="IPR052202">
    <property type="entry name" value="Yeast_MetPath_Reg"/>
</dbReference>
<dbReference type="InterPro" id="IPR001138">
    <property type="entry name" value="Zn2Cys6_DnaBD"/>
</dbReference>
<evidence type="ECO:0000259" key="9">
    <source>
        <dbReference type="PROSITE" id="PS50048"/>
    </source>
</evidence>
<proteinExistence type="predicted"/>
<accession>G8ZXZ7</accession>
<dbReference type="EMBL" id="HE616748">
    <property type="protein sequence ID" value="CCE93764.1"/>
    <property type="molecule type" value="Genomic_DNA"/>
</dbReference>
<dbReference type="FunCoup" id="G8ZXZ7">
    <property type="interactions" value="466"/>
</dbReference>
<gene>
    <name evidence="10" type="primary">TDEL0G03970</name>
    <name evidence="10" type="ORF">TDEL_0G03970</name>
</gene>
<dbReference type="GO" id="GO:0008270">
    <property type="term" value="F:zinc ion binding"/>
    <property type="evidence" value="ECO:0007669"/>
    <property type="project" value="InterPro"/>
</dbReference>
<feature type="region of interest" description="Disordered" evidence="8">
    <location>
        <begin position="988"/>
        <end position="1015"/>
    </location>
</feature>
<dbReference type="GO" id="GO:0000981">
    <property type="term" value="F:DNA-binding transcription factor activity, RNA polymerase II-specific"/>
    <property type="evidence" value="ECO:0007669"/>
    <property type="project" value="InterPro"/>
</dbReference>
<sequence length="1035" mass="117705">MGRPKKLVSLENIQNFQRELDLAGNNAEILLSDKKGRSRSCLLCRRRKQRCDRKQPSCTNCLKANVKCIQPARYNSTTPTETATASPMSLSSIDETTQKHFRPNGAPARNPNDRYTLYLENKIQSLENMLKKNESQMSMATHSNDGCESSASPPTGNVNGGDVMKTNNSSGSGSQLFNGNIGLNPNGRARLFGAVSTFKNSSPNSKDGKKNGTMLPALSSDSLESIDFSKCIFAKYNLKEFFQYDPAFEFDGLLSRSFLDTFFTRLQFKYPLLDEQEIYTFHEIYISNNVHAFSELNFHFACGRMWLVFAISACLFMTTGKYKGLPPVRYFSTAIRHITRCGQNLDNVQRVELLTLLVLYVLRTDRESSVLYEIMKDVMGICKDNLHLNVWQPNDPNANKKLRIFWCVYLLERMICVAVGRPFTISESEINLPFFSEDSFNSGQGYISEQCHKRRGVHFINQSLKLRRIESQFVEHLQILPLRHNRKETLREQLPTVRKFFHDLEVWRSSCSRDDVRNFENETLKLYYYRSVRLLIQPYLEFITPDDRLFRECQAAAGQICQLYKIFHQKTLRGHSTPAIHTVFIAGVTLIYCMWLARNFDDEKRKRLGDDSKHTRPSISASLFSTMDDLRACSVCLYVMTERSNFARTFRDTFDELMNATVGNLIERCGPNSSELIHLSTQEKFVNTFDHQAPISYEDERERGMPPATNRTFGKRQAEEHVGFVEISQVDPEEQKEFKRKQDVLEETSVPKSLAHLLIKVGDKGKTGDAHHDQRGKIERNKYIVQKPANSAEFDWESFQQQAFVQQHMAKENLKAYLSALKYNGSGKSPTDHAASSIFASALPEQSISASKNVQAPVKTEQAEDRGGIGRAMPSMSQMMPQIVSNTTTNSNSPNSLLNEGILFNNGTHDMINDISTWTNDSVVNKNHQYAPIDFNSQDTLSFLPDEDEFLPQIRATDNQSQANAINRSPNVPGPPLLNTYVNSQDRFIGSSNIGHPSSETDQDRKRRHLVPSTTGRGGIAEKFWTVNDDYGFLT</sequence>
<keyword evidence="4" id="KW-0805">Transcription regulation</keyword>
<keyword evidence="6" id="KW-0804">Transcription</keyword>
<evidence type="ECO:0000256" key="7">
    <source>
        <dbReference type="ARBA" id="ARBA00023242"/>
    </source>
</evidence>
<dbReference type="Proteomes" id="UP000005627">
    <property type="component" value="Chromosome 7"/>
</dbReference>
<dbReference type="Gene3D" id="4.10.240.10">
    <property type="entry name" value="Zn(2)-C6 fungal-type DNA-binding domain"/>
    <property type="match status" value="1"/>
</dbReference>
<feature type="compositionally biased region" description="Polar residues" evidence="8">
    <location>
        <begin position="140"/>
        <end position="157"/>
    </location>
</feature>
<dbReference type="CDD" id="cd00067">
    <property type="entry name" value="GAL4"/>
    <property type="match status" value="1"/>
</dbReference>
<feature type="region of interest" description="Disordered" evidence="8">
    <location>
        <begin position="851"/>
        <end position="874"/>
    </location>
</feature>
<dbReference type="OrthoDB" id="2399539at2759"/>
<comment type="subcellular location">
    <subcellularLocation>
        <location evidence="1">Nucleus</location>
    </subcellularLocation>
</comment>
<evidence type="ECO:0000256" key="4">
    <source>
        <dbReference type="ARBA" id="ARBA00023015"/>
    </source>
</evidence>
<keyword evidence="5" id="KW-0238">DNA-binding</keyword>
<evidence type="ECO:0000313" key="10">
    <source>
        <dbReference type="EMBL" id="CCE93764.1"/>
    </source>
</evidence>
<evidence type="ECO:0000256" key="8">
    <source>
        <dbReference type="SAM" id="MobiDB-lite"/>
    </source>
</evidence>
<name>G8ZXZ7_TORDE</name>
<dbReference type="SMART" id="SM00906">
    <property type="entry name" value="Fungal_trans"/>
    <property type="match status" value="1"/>
</dbReference>
<evidence type="ECO:0000256" key="2">
    <source>
        <dbReference type="ARBA" id="ARBA00022723"/>
    </source>
</evidence>
<dbReference type="SUPFAM" id="SSF57701">
    <property type="entry name" value="Zn2/Cys6 DNA-binding domain"/>
    <property type="match status" value="1"/>
</dbReference>
<dbReference type="AlphaFoldDB" id="G8ZXZ7"/>
<dbReference type="InParanoid" id="G8ZXZ7"/>
<evidence type="ECO:0000256" key="6">
    <source>
        <dbReference type="ARBA" id="ARBA00023163"/>
    </source>
</evidence>
<dbReference type="GO" id="GO:0045944">
    <property type="term" value="P:positive regulation of transcription by RNA polymerase II"/>
    <property type="evidence" value="ECO:0007669"/>
    <property type="project" value="TreeGrafter"/>
</dbReference>
<dbReference type="PANTHER" id="PTHR47782:SF12">
    <property type="entry name" value="ZN(II)2CYS6 TRANSCRIPTION FACTOR (EUROFUNG)"/>
    <property type="match status" value="1"/>
</dbReference>
<keyword evidence="11" id="KW-1185">Reference proteome</keyword>
<dbReference type="GO" id="GO:0005634">
    <property type="term" value="C:nucleus"/>
    <property type="evidence" value="ECO:0007669"/>
    <property type="project" value="UniProtKB-SubCell"/>
</dbReference>
<dbReference type="GO" id="GO:0006351">
    <property type="term" value="P:DNA-templated transcription"/>
    <property type="evidence" value="ECO:0007669"/>
    <property type="project" value="InterPro"/>
</dbReference>
<dbReference type="InterPro" id="IPR036864">
    <property type="entry name" value="Zn2-C6_fun-type_DNA-bd_sf"/>
</dbReference>
<dbReference type="Pfam" id="PF04082">
    <property type="entry name" value="Fungal_trans"/>
    <property type="match status" value="1"/>
</dbReference>
<feature type="compositionally biased region" description="Polar residues" evidence="8">
    <location>
        <begin position="988"/>
        <end position="1000"/>
    </location>
</feature>
<dbReference type="GeneID" id="11505138"/>
<dbReference type="HOGENOM" id="CLU_004038_1_0_1"/>
<dbReference type="PROSITE" id="PS50048">
    <property type="entry name" value="ZN2_CY6_FUNGAL_2"/>
    <property type="match status" value="1"/>
</dbReference>
<dbReference type="eggNOG" id="ENOG502QS9Q">
    <property type="taxonomic scope" value="Eukaryota"/>
</dbReference>
<keyword evidence="2" id="KW-0479">Metal-binding</keyword>
<dbReference type="CDD" id="cd12148">
    <property type="entry name" value="fungal_TF_MHR"/>
    <property type="match status" value="1"/>
</dbReference>
<dbReference type="KEGG" id="tdl:TDEL_0G03970"/>
<evidence type="ECO:0000256" key="1">
    <source>
        <dbReference type="ARBA" id="ARBA00004123"/>
    </source>
</evidence>
<keyword evidence="7" id="KW-0539">Nucleus</keyword>
<evidence type="ECO:0000256" key="3">
    <source>
        <dbReference type="ARBA" id="ARBA00022833"/>
    </source>
</evidence>
<organism evidence="10 11">
    <name type="scientific">Torulaspora delbrueckii</name>
    <name type="common">Yeast</name>
    <name type="synonym">Candida colliculosa</name>
    <dbReference type="NCBI Taxonomy" id="4950"/>
    <lineage>
        <taxon>Eukaryota</taxon>
        <taxon>Fungi</taxon>
        <taxon>Dikarya</taxon>
        <taxon>Ascomycota</taxon>
        <taxon>Saccharomycotina</taxon>
        <taxon>Saccharomycetes</taxon>
        <taxon>Saccharomycetales</taxon>
        <taxon>Saccharomycetaceae</taxon>
        <taxon>Torulaspora</taxon>
    </lineage>
</organism>
<evidence type="ECO:0000256" key="5">
    <source>
        <dbReference type="ARBA" id="ARBA00023125"/>
    </source>
</evidence>
<evidence type="ECO:0000313" key="11">
    <source>
        <dbReference type="Proteomes" id="UP000005627"/>
    </source>
</evidence>
<dbReference type="RefSeq" id="XP_003682975.1">
    <property type="nucleotide sequence ID" value="XM_003682927.1"/>
</dbReference>
<dbReference type="PANTHER" id="PTHR47782">
    <property type="entry name" value="ZN(II)2CYS6 TRANSCRIPTION FACTOR (EUROFUNG)-RELATED"/>
    <property type="match status" value="1"/>
</dbReference>
<protein>
    <recommendedName>
        <fullName evidence="9">Zn(2)-C6 fungal-type domain-containing protein</fullName>
    </recommendedName>
</protein>